<dbReference type="InterPro" id="IPR045865">
    <property type="entry name" value="ACT-like_dom_sf"/>
</dbReference>
<feature type="domain" description="CASTOR ACT" evidence="2">
    <location>
        <begin position="78"/>
        <end position="127"/>
    </location>
</feature>
<accession>A0A9X2EJW1</accession>
<dbReference type="SUPFAM" id="SSF55021">
    <property type="entry name" value="ACT-like"/>
    <property type="match status" value="2"/>
</dbReference>
<dbReference type="Proteomes" id="UP001139028">
    <property type="component" value="Unassembled WGS sequence"/>
</dbReference>
<sequence>MKADVSQQKVVKTLYPRLHDEIYVFCQVSDTLLTEVLAESLCFFREGEGMSVILPQRSAQHFDMAASAPFRQITLQVPAGVNTVKLIPIIVHELTEAGIDINVVSALKFDHIFVPEDSAEFALKILRGVRSRFQYV</sequence>
<protein>
    <submittedName>
        <fullName evidence="3">ACT domain-containing protein</fullName>
    </submittedName>
</protein>
<evidence type="ECO:0000313" key="3">
    <source>
        <dbReference type="EMBL" id="MCO1333024.1"/>
    </source>
</evidence>
<comment type="caution">
    <text evidence="3">The sequence shown here is derived from an EMBL/GenBank/DDBJ whole genome shotgun (WGS) entry which is preliminary data.</text>
</comment>
<reference evidence="3" key="1">
    <citation type="journal article" date="2022" name="Arch. Microbiol.">
        <title>Microbulbifer okhotskensis sp. nov., isolated from a deep bottom sediment of the Okhotsk Sea.</title>
        <authorList>
            <person name="Romanenko L."/>
            <person name="Kurilenko V."/>
            <person name="Otstavnykh N."/>
            <person name="Velansky P."/>
            <person name="Isaeva M."/>
            <person name="Mikhailov V."/>
        </authorList>
    </citation>
    <scope>NUCLEOTIDE SEQUENCE</scope>
    <source>
        <strain evidence="3">OS29</strain>
    </source>
</reference>
<evidence type="ECO:0000259" key="1">
    <source>
        <dbReference type="Pfam" id="PF10000"/>
    </source>
</evidence>
<dbReference type="RefSeq" id="WP_252464194.1">
    <property type="nucleotide sequence ID" value="NZ_JALBWM010000004.1"/>
</dbReference>
<dbReference type="EMBL" id="JALBWM010000004">
    <property type="protein sequence ID" value="MCO1333024.1"/>
    <property type="molecule type" value="Genomic_DNA"/>
</dbReference>
<name>A0A9X2EJW1_9GAMM</name>
<gene>
    <name evidence="3" type="ORF">MO867_01600</name>
</gene>
<dbReference type="Pfam" id="PF13840">
    <property type="entry name" value="ACT_7"/>
    <property type="match status" value="1"/>
</dbReference>
<dbReference type="PANTHER" id="PTHR39199:SF1">
    <property type="entry name" value="BLR5128 PROTEIN"/>
    <property type="match status" value="1"/>
</dbReference>
<dbReference type="InterPro" id="IPR018717">
    <property type="entry name" value="DUF2241"/>
</dbReference>
<evidence type="ECO:0000259" key="2">
    <source>
        <dbReference type="Pfam" id="PF13840"/>
    </source>
</evidence>
<dbReference type="Pfam" id="PF10000">
    <property type="entry name" value="ACT_3"/>
    <property type="match status" value="1"/>
</dbReference>
<dbReference type="Gene3D" id="3.30.2130.10">
    <property type="entry name" value="VC0802-like"/>
    <property type="match status" value="1"/>
</dbReference>
<dbReference type="AlphaFoldDB" id="A0A9X2EJW1"/>
<dbReference type="PANTHER" id="PTHR39199">
    <property type="entry name" value="BLR5128 PROTEIN"/>
    <property type="match status" value="1"/>
</dbReference>
<keyword evidence="4" id="KW-1185">Reference proteome</keyword>
<proteinExistence type="predicted"/>
<dbReference type="InterPro" id="IPR027795">
    <property type="entry name" value="CASTOR_ACT_dom"/>
</dbReference>
<organism evidence="3 4">
    <name type="scientific">Microbulbifer okhotskensis</name>
    <dbReference type="NCBI Taxonomy" id="2926617"/>
    <lineage>
        <taxon>Bacteria</taxon>
        <taxon>Pseudomonadati</taxon>
        <taxon>Pseudomonadota</taxon>
        <taxon>Gammaproteobacteria</taxon>
        <taxon>Cellvibrionales</taxon>
        <taxon>Microbulbiferaceae</taxon>
        <taxon>Microbulbifer</taxon>
    </lineage>
</organism>
<evidence type="ECO:0000313" key="4">
    <source>
        <dbReference type="Proteomes" id="UP001139028"/>
    </source>
</evidence>
<feature type="domain" description="DUF2241" evidence="1">
    <location>
        <begin position="9"/>
        <end position="71"/>
    </location>
</feature>